<dbReference type="InterPro" id="IPR016181">
    <property type="entry name" value="Acyl_CoA_acyltransferase"/>
</dbReference>
<sequence>MNNSFKIERFEGIPSQLDLSNLSSLLYDCVVDGASIGFLTPFSVEKARVFWDGLVNQFQSKSRILFVARDISKSSSSGNIVGTVQLILDMPDNGVHRGEIVKLMVSPLYRRMGIAKQLLEIAEQVAKEYKKTLLVLDTNTGEGAELLYQSIGYKLCGVIPNFSISSVDRSLKPTSYMYKLL</sequence>
<dbReference type="Proteomes" id="UP000695562">
    <property type="component" value="Unassembled WGS sequence"/>
</dbReference>
<dbReference type="PROSITE" id="PS51186">
    <property type="entry name" value="GNAT"/>
    <property type="match status" value="1"/>
</dbReference>
<evidence type="ECO:0000256" key="1">
    <source>
        <dbReference type="ARBA" id="ARBA00022679"/>
    </source>
</evidence>
<keyword evidence="1" id="KW-0808">Transferase</keyword>
<dbReference type="GO" id="GO:0008080">
    <property type="term" value="F:N-acetyltransferase activity"/>
    <property type="evidence" value="ECO:0007669"/>
    <property type="project" value="InterPro"/>
</dbReference>
<dbReference type="AlphaFoldDB" id="A0A8J4PR91"/>
<evidence type="ECO:0000313" key="4">
    <source>
        <dbReference type="Proteomes" id="UP000695562"/>
    </source>
</evidence>
<proteinExistence type="predicted"/>
<dbReference type="SUPFAM" id="SSF55729">
    <property type="entry name" value="Acyl-CoA N-acyltransferases (Nat)"/>
    <property type="match status" value="1"/>
</dbReference>
<feature type="domain" description="N-acetyltransferase" evidence="2">
    <location>
        <begin position="78"/>
        <end position="181"/>
    </location>
</feature>
<keyword evidence="4" id="KW-1185">Reference proteome</keyword>
<dbReference type="InterPro" id="IPR050769">
    <property type="entry name" value="NAT_camello-type"/>
</dbReference>
<reference evidence="3" key="1">
    <citation type="submission" date="2020-01" db="EMBL/GenBank/DDBJ databases">
        <title>Development of genomics and gene disruption for Polysphondylium violaceum indicates a role for the polyketide synthase stlB in stalk morphogenesis.</title>
        <authorList>
            <person name="Narita B."/>
            <person name="Kawabe Y."/>
            <person name="Kin K."/>
            <person name="Saito T."/>
            <person name="Gibbs R."/>
            <person name="Kuspa A."/>
            <person name="Muzny D."/>
            <person name="Queller D."/>
            <person name="Richards S."/>
            <person name="Strassman J."/>
            <person name="Sucgang R."/>
            <person name="Worley K."/>
            <person name="Schaap P."/>
        </authorList>
    </citation>
    <scope>NUCLEOTIDE SEQUENCE</scope>
    <source>
        <strain evidence="3">QSvi11</strain>
    </source>
</reference>
<organism evidence="3 4">
    <name type="scientific">Polysphondylium violaceum</name>
    <dbReference type="NCBI Taxonomy" id="133409"/>
    <lineage>
        <taxon>Eukaryota</taxon>
        <taxon>Amoebozoa</taxon>
        <taxon>Evosea</taxon>
        <taxon>Eumycetozoa</taxon>
        <taxon>Dictyostelia</taxon>
        <taxon>Dictyosteliales</taxon>
        <taxon>Dictyosteliaceae</taxon>
        <taxon>Polysphondylium</taxon>
    </lineage>
</organism>
<dbReference type="PANTHER" id="PTHR13947">
    <property type="entry name" value="GNAT FAMILY N-ACETYLTRANSFERASE"/>
    <property type="match status" value="1"/>
</dbReference>
<gene>
    <name evidence="3" type="ORF">CYY_005914</name>
</gene>
<dbReference type="OrthoDB" id="41532at2759"/>
<accession>A0A8J4PR91</accession>
<protein>
    <recommendedName>
        <fullName evidence="2">N-acetyltransferase domain-containing protein</fullName>
    </recommendedName>
</protein>
<comment type="caution">
    <text evidence="3">The sequence shown here is derived from an EMBL/GenBank/DDBJ whole genome shotgun (WGS) entry which is preliminary data.</text>
</comment>
<dbReference type="EMBL" id="AJWJ01000249">
    <property type="protein sequence ID" value="KAF2072768.1"/>
    <property type="molecule type" value="Genomic_DNA"/>
</dbReference>
<dbReference type="CDD" id="cd04301">
    <property type="entry name" value="NAT_SF"/>
    <property type="match status" value="1"/>
</dbReference>
<evidence type="ECO:0000259" key="2">
    <source>
        <dbReference type="PROSITE" id="PS51186"/>
    </source>
</evidence>
<dbReference type="PANTHER" id="PTHR13947:SF37">
    <property type="entry name" value="LD18367P"/>
    <property type="match status" value="1"/>
</dbReference>
<name>A0A8J4PR91_9MYCE</name>
<evidence type="ECO:0000313" key="3">
    <source>
        <dbReference type="EMBL" id="KAF2072768.1"/>
    </source>
</evidence>
<dbReference type="Gene3D" id="3.40.630.30">
    <property type="match status" value="1"/>
</dbReference>
<dbReference type="Pfam" id="PF00583">
    <property type="entry name" value="Acetyltransf_1"/>
    <property type="match status" value="1"/>
</dbReference>
<dbReference type="InterPro" id="IPR000182">
    <property type="entry name" value="GNAT_dom"/>
</dbReference>